<reference evidence="2" key="1">
    <citation type="journal article" date="2023" name="Hortic. Res.">
        <title>A chromosome-level phased genome enabling allele-level studies in sweet orange: a case study on citrus Huanglongbing tolerance.</title>
        <authorList>
            <person name="Wu B."/>
            <person name="Yu Q."/>
            <person name="Deng Z."/>
            <person name="Duan Y."/>
            <person name="Luo F."/>
            <person name="Gmitter F. Jr."/>
        </authorList>
    </citation>
    <scope>NUCLEOTIDE SEQUENCE [LARGE SCALE GENOMIC DNA]</scope>
    <source>
        <strain evidence="2">cv. Valencia</strain>
    </source>
</reference>
<gene>
    <name evidence="1" type="ORF">KPL71_008439</name>
</gene>
<comment type="caution">
    <text evidence="1">The sequence shown here is derived from an EMBL/GenBank/DDBJ whole genome shotgun (WGS) entry which is preliminary data.</text>
</comment>
<dbReference type="Proteomes" id="UP000829398">
    <property type="component" value="Chromosome 3"/>
</dbReference>
<organism evidence="1 2">
    <name type="scientific">Citrus sinensis</name>
    <name type="common">Sweet orange</name>
    <name type="synonym">Citrus aurantium var. sinensis</name>
    <dbReference type="NCBI Taxonomy" id="2711"/>
    <lineage>
        <taxon>Eukaryota</taxon>
        <taxon>Viridiplantae</taxon>
        <taxon>Streptophyta</taxon>
        <taxon>Embryophyta</taxon>
        <taxon>Tracheophyta</taxon>
        <taxon>Spermatophyta</taxon>
        <taxon>Magnoliopsida</taxon>
        <taxon>eudicotyledons</taxon>
        <taxon>Gunneridae</taxon>
        <taxon>Pentapetalae</taxon>
        <taxon>rosids</taxon>
        <taxon>malvids</taxon>
        <taxon>Sapindales</taxon>
        <taxon>Rutaceae</taxon>
        <taxon>Aurantioideae</taxon>
        <taxon>Citrus</taxon>
    </lineage>
</organism>
<protein>
    <submittedName>
        <fullName evidence="1">Flavone 3'-O-methyltransferase 1</fullName>
    </submittedName>
</protein>
<accession>A0ACB8M6T9</accession>
<dbReference type="EMBL" id="CM039172">
    <property type="protein sequence ID" value="KAH9781373.1"/>
    <property type="molecule type" value="Genomic_DNA"/>
</dbReference>
<evidence type="ECO:0000313" key="2">
    <source>
        <dbReference type="Proteomes" id="UP000829398"/>
    </source>
</evidence>
<name>A0ACB8M6T9_CITSI</name>
<sequence>MANERRDESFAYANQLVTASVLPMTMQAIIGLGVFEIIAKAGPGAKLSASEIAAQLPVTKNKDAPMMLDRMLRLLASHSVVECSIDDADDSQRLYGLNDVSNYFVPNKDGVSFGPVLALIQDKVFMDSWSQLKEAITEGGVPFDRVHGTHAFEYPGLDPRFNEVFNIAMYNYTNLVIQKILEAYKGFEHIQQLVDVGGCLGNTLKAITSKYPQIKGINFDLPHVIQHAPKYPGGDMFQNVPKGDAIFMKWILHDWSDEHCLKLLKNCYKSIPEDGKVIVVEAILPELPETSTHSKINSQGDVLMMTQNPGGKERTKHEFTTLATEAGFSGIRFVCFFYNYWVMEFYK</sequence>
<keyword evidence="2" id="KW-1185">Reference proteome</keyword>
<proteinExistence type="predicted"/>
<evidence type="ECO:0000313" key="1">
    <source>
        <dbReference type="EMBL" id="KAH9781373.1"/>
    </source>
</evidence>